<feature type="signal peptide" evidence="1">
    <location>
        <begin position="1"/>
        <end position="20"/>
    </location>
</feature>
<dbReference type="OrthoDB" id="9814966at2"/>
<dbReference type="EMBL" id="JAJA02000001">
    <property type="protein sequence ID" value="KWS05800.1"/>
    <property type="molecule type" value="Genomic_DNA"/>
</dbReference>
<protein>
    <submittedName>
        <fullName evidence="3">Signal peptide protein</fullName>
    </submittedName>
</protein>
<name>A0A108UAY1_9GAMM</name>
<accession>A0A108UAY1</accession>
<evidence type="ECO:0000259" key="2">
    <source>
        <dbReference type="Pfam" id="PF12697"/>
    </source>
</evidence>
<dbReference type="RefSeq" id="WP_036105114.1">
    <property type="nucleotide sequence ID" value="NZ_JAJA02000001.1"/>
</dbReference>
<dbReference type="AlphaFoldDB" id="A0A108UAY1"/>
<evidence type="ECO:0000313" key="4">
    <source>
        <dbReference type="Proteomes" id="UP000023435"/>
    </source>
</evidence>
<gene>
    <name evidence="3" type="ORF">AZ78_3352</name>
</gene>
<dbReference type="PANTHER" id="PTHR37017">
    <property type="entry name" value="AB HYDROLASE-1 DOMAIN-CONTAINING PROTEIN-RELATED"/>
    <property type="match status" value="1"/>
</dbReference>
<dbReference type="InterPro" id="IPR029058">
    <property type="entry name" value="AB_hydrolase_fold"/>
</dbReference>
<reference evidence="3 4" key="1">
    <citation type="journal article" date="2014" name="Genome Announc.">
        <title>Draft Genome Sequence of Lysobacter capsici AZ78, a Bacterium Antagonistic to Plant-Pathogenic Oomycetes.</title>
        <authorList>
            <person name="Puopolo G."/>
            <person name="Sonego P."/>
            <person name="Engelen K."/>
            <person name="Pertot I."/>
        </authorList>
    </citation>
    <scope>NUCLEOTIDE SEQUENCE [LARGE SCALE GENOMIC DNA]</scope>
    <source>
        <strain evidence="3 4">AZ78</strain>
    </source>
</reference>
<dbReference type="Proteomes" id="UP000023435">
    <property type="component" value="Unassembled WGS sequence"/>
</dbReference>
<dbReference type="SUPFAM" id="SSF53474">
    <property type="entry name" value="alpha/beta-Hydrolases"/>
    <property type="match status" value="1"/>
</dbReference>
<dbReference type="InterPro" id="IPR052897">
    <property type="entry name" value="Sec-Metab_Biosynth_Hydrolase"/>
</dbReference>
<evidence type="ECO:0000256" key="1">
    <source>
        <dbReference type="SAM" id="SignalP"/>
    </source>
</evidence>
<dbReference type="PANTHER" id="PTHR37017:SF11">
    <property type="entry name" value="ESTERASE_LIPASE_THIOESTERASE DOMAIN-CONTAINING PROTEIN"/>
    <property type="match status" value="1"/>
</dbReference>
<keyword evidence="1" id="KW-0732">Signal</keyword>
<dbReference type="InterPro" id="IPR000073">
    <property type="entry name" value="AB_hydrolase_1"/>
</dbReference>
<comment type="caution">
    <text evidence="3">The sequence shown here is derived from an EMBL/GenBank/DDBJ whole genome shotgun (WGS) entry which is preliminary data.</text>
</comment>
<feature type="chain" id="PRO_5007131802" evidence="1">
    <location>
        <begin position="21"/>
        <end position="259"/>
    </location>
</feature>
<feature type="domain" description="AB hydrolase-1" evidence="2">
    <location>
        <begin position="36"/>
        <end position="248"/>
    </location>
</feature>
<evidence type="ECO:0000313" key="3">
    <source>
        <dbReference type="EMBL" id="KWS05800.1"/>
    </source>
</evidence>
<organism evidence="3 4">
    <name type="scientific">Lysobacter capsici AZ78</name>
    <dbReference type="NCBI Taxonomy" id="1444315"/>
    <lineage>
        <taxon>Bacteria</taxon>
        <taxon>Pseudomonadati</taxon>
        <taxon>Pseudomonadota</taxon>
        <taxon>Gammaproteobacteria</taxon>
        <taxon>Lysobacterales</taxon>
        <taxon>Lysobacteraceae</taxon>
        <taxon>Lysobacter</taxon>
    </lineage>
</organism>
<dbReference type="Pfam" id="PF12697">
    <property type="entry name" value="Abhydrolase_6"/>
    <property type="match status" value="1"/>
</dbReference>
<sequence length="259" mass="26607">MNILAPLVLAASLSLGTASAATPAATAPTAKPRPTVVLVHGAFADGSSWNKVIPLLQAQGLNAIAVQNPLTSLEDDVTFTNRVVNAQSGPVVLVGHSWGGSVITQAGGHDKVKALVYVAAFAPSLNAAPVVDTKDFPTPPGFAHFIADADGYLTLPADAIARDFAQDVSAEEANLIHATQGAVRGVNFEQPVTVAAWTSKPSWYIVAAQDRMIDPGAQRALAKKIGATTTVLPTSHVPMVSDPESVAKVIVAAARAAAK</sequence>
<dbReference type="Gene3D" id="3.40.50.1820">
    <property type="entry name" value="alpha/beta hydrolase"/>
    <property type="match status" value="1"/>
</dbReference>
<keyword evidence="4" id="KW-1185">Reference proteome</keyword>
<proteinExistence type="predicted"/>